<keyword evidence="4 6" id="KW-1133">Transmembrane helix</keyword>
<keyword evidence="3 6" id="KW-0812">Transmembrane</keyword>
<dbReference type="RefSeq" id="WP_369454660.1">
    <property type="nucleotide sequence ID" value="NZ_JBGCUO010000001.1"/>
</dbReference>
<feature type="transmembrane region" description="Helical" evidence="6">
    <location>
        <begin position="41"/>
        <end position="62"/>
    </location>
</feature>
<feature type="transmembrane region" description="Helical" evidence="6">
    <location>
        <begin position="6"/>
        <end position="34"/>
    </location>
</feature>
<evidence type="ECO:0000256" key="4">
    <source>
        <dbReference type="ARBA" id="ARBA00022989"/>
    </source>
</evidence>
<evidence type="ECO:0000256" key="6">
    <source>
        <dbReference type="RuleBase" id="RU363041"/>
    </source>
</evidence>
<evidence type="ECO:0000256" key="3">
    <source>
        <dbReference type="ARBA" id="ARBA00022692"/>
    </source>
</evidence>
<dbReference type="PANTHER" id="PTHR43701">
    <property type="entry name" value="MEMBRANE TRANSPORTER PROTEIN MJ0441-RELATED"/>
    <property type="match status" value="1"/>
</dbReference>
<feature type="transmembrane region" description="Helical" evidence="6">
    <location>
        <begin position="139"/>
        <end position="164"/>
    </location>
</feature>
<feature type="transmembrane region" description="Helical" evidence="6">
    <location>
        <begin position="176"/>
        <end position="196"/>
    </location>
</feature>
<gene>
    <name evidence="7" type="ORF">AB5I84_04490</name>
</gene>
<proteinExistence type="inferred from homology"/>
<evidence type="ECO:0000313" key="7">
    <source>
        <dbReference type="EMBL" id="MEY1661403.1"/>
    </source>
</evidence>
<dbReference type="Proteomes" id="UP001562065">
    <property type="component" value="Unassembled WGS sequence"/>
</dbReference>
<feature type="transmembrane region" description="Helical" evidence="6">
    <location>
        <begin position="208"/>
        <end position="230"/>
    </location>
</feature>
<organism evidence="7 8">
    <name type="scientific">Isoalcanivorax beigongshangi</name>
    <dbReference type="NCBI Taxonomy" id="3238810"/>
    <lineage>
        <taxon>Bacteria</taxon>
        <taxon>Pseudomonadati</taxon>
        <taxon>Pseudomonadota</taxon>
        <taxon>Gammaproteobacteria</taxon>
        <taxon>Oceanospirillales</taxon>
        <taxon>Alcanivoracaceae</taxon>
        <taxon>Isoalcanivorax</taxon>
    </lineage>
</organism>
<name>A0ABV4AEY5_9GAMM</name>
<evidence type="ECO:0000256" key="5">
    <source>
        <dbReference type="ARBA" id="ARBA00023136"/>
    </source>
</evidence>
<comment type="similarity">
    <text evidence="2 6">Belongs to the 4-toluene sulfonate uptake permease (TSUP) (TC 2.A.102) family.</text>
</comment>
<keyword evidence="5 6" id="KW-0472">Membrane</keyword>
<dbReference type="PANTHER" id="PTHR43701:SF2">
    <property type="entry name" value="MEMBRANE TRANSPORTER PROTEIN YJNA-RELATED"/>
    <property type="match status" value="1"/>
</dbReference>
<comment type="caution">
    <text evidence="7">The sequence shown here is derived from an EMBL/GenBank/DDBJ whole genome shotgun (WGS) entry which is preliminary data.</text>
</comment>
<keyword evidence="8" id="KW-1185">Reference proteome</keyword>
<dbReference type="InterPro" id="IPR051598">
    <property type="entry name" value="TSUP/Inactive_protease-like"/>
</dbReference>
<protein>
    <recommendedName>
        <fullName evidence="6">Probable membrane transporter protein</fullName>
    </recommendedName>
</protein>
<accession>A0ABV4AEY5</accession>
<feature type="transmembrane region" description="Helical" evidence="6">
    <location>
        <begin position="74"/>
        <end position="92"/>
    </location>
</feature>
<comment type="subcellular location">
    <subcellularLocation>
        <location evidence="6">Cell membrane</location>
        <topology evidence="6">Multi-pass membrane protein</topology>
    </subcellularLocation>
    <subcellularLocation>
        <location evidence="1">Membrane</location>
        <topology evidence="1">Multi-pass membrane protein</topology>
    </subcellularLocation>
</comment>
<dbReference type="Pfam" id="PF01925">
    <property type="entry name" value="TauE"/>
    <property type="match status" value="1"/>
</dbReference>
<keyword evidence="6" id="KW-1003">Cell membrane</keyword>
<dbReference type="InterPro" id="IPR002781">
    <property type="entry name" value="TM_pro_TauE-like"/>
</dbReference>
<feature type="transmembrane region" description="Helical" evidence="6">
    <location>
        <begin position="242"/>
        <end position="258"/>
    </location>
</feature>
<evidence type="ECO:0000313" key="8">
    <source>
        <dbReference type="Proteomes" id="UP001562065"/>
    </source>
</evidence>
<sequence>MDVLFVLGIATGITTALFGFGGGFVTVPLLYVLLSQDGSNAMHSAVATSTCVMIFSALMASWRHHRHGSLPWQTVRPLVLPLAIGAALGALLSAQLDAALLRHLFIGYLVLTLADNLLRKGFLQPQQATLQPLSASANAVAGSVIGVIAALLGVGGSVMTVPLMRRRGASMTTATALANPLTLPVAVAGGAVYLLLPAVTTTSAGQVGLVHVPAALTLMLGAWLGIRLAAPLIGRIPDAVHAHAYLALLTMVLLVMVML</sequence>
<dbReference type="EMBL" id="JBGCUO010000001">
    <property type="protein sequence ID" value="MEY1661403.1"/>
    <property type="molecule type" value="Genomic_DNA"/>
</dbReference>
<evidence type="ECO:0000256" key="1">
    <source>
        <dbReference type="ARBA" id="ARBA00004141"/>
    </source>
</evidence>
<evidence type="ECO:0000256" key="2">
    <source>
        <dbReference type="ARBA" id="ARBA00009142"/>
    </source>
</evidence>
<reference evidence="7 8" key="1">
    <citation type="submission" date="2024-07" db="EMBL/GenBank/DDBJ databases">
        <authorList>
            <person name="Ren Q."/>
        </authorList>
    </citation>
    <scope>NUCLEOTIDE SEQUENCE [LARGE SCALE GENOMIC DNA]</scope>
    <source>
        <strain evidence="7 8">REN37</strain>
    </source>
</reference>